<dbReference type="RefSeq" id="WP_146284975.1">
    <property type="nucleotide sequence ID" value="NZ_BMLP01000001.1"/>
</dbReference>
<dbReference type="SUPFAM" id="SSF51261">
    <property type="entry name" value="Duplicated hybrid motif"/>
    <property type="match status" value="1"/>
</dbReference>
<dbReference type="OrthoDB" id="5489603at2"/>
<evidence type="ECO:0000313" key="4">
    <source>
        <dbReference type="Proteomes" id="UP000598196"/>
    </source>
</evidence>
<reference evidence="3 4" key="1">
    <citation type="journal article" date="2014" name="Int. J. Syst. Evol. Microbiol.">
        <title>Complete genome sequence of Corynebacterium casei LMG S-19264T (=DSM 44701T), isolated from a smear-ripened cheese.</title>
        <authorList>
            <consortium name="US DOE Joint Genome Institute (JGI-PGF)"/>
            <person name="Walter F."/>
            <person name="Albersmeier A."/>
            <person name="Kalinowski J."/>
            <person name="Ruckert C."/>
        </authorList>
    </citation>
    <scope>NUCLEOTIDE SEQUENCE [LARGE SCALE GENOMIC DNA]</scope>
    <source>
        <strain evidence="3 4">CGMCC 1.7029</strain>
    </source>
</reference>
<evidence type="ECO:0000259" key="2">
    <source>
        <dbReference type="Pfam" id="PF01551"/>
    </source>
</evidence>
<sequence>MRPALLALGLLAPASAGAFELQFPVACVPGQNCHIQHLPDRDPGPERRDFACGTLTYDGHDGTDIALSSLSAMEAGVDVLAAADGVVRGARDGMPDIIVSDPAAPPLDGRDCGNGIAITHDGGWETQYCHLKLGSIAVKTGDRVRAGDRLGQIGLSGNTEFPHLHLTLRQDGQWVDPWSPEPDAACGPAESDLWAGDVKADPGGIITAGFADRVPEYAAVKAGDVPSPDKTAPGLVFWVYLFGTRADDVLHLDLTGPEGTVVQDSVTLERTQAQSFRAIGRKLRGDRWPSGSYVGTADLRRDGTLIDRFEARFSLP</sequence>
<dbReference type="PANTHER" id="PTHR21666:SF270">
    <property type="entry name" value="MUREIN HYDROLASE ACTIVATOR ENVC"/>
    <property type="match status" value="1"/>
</dbReference>
<dbReference type="Pfam" id="PF01551">
    <property type="entry name" value="Peptidase_M23"/>
    <property type="match status" value="1"/>
</dbReference>
<protein>
    <submittedName>
        <fullName evidence="3">Peptidase M23</fullName>
    </submittedName>
</protein>
<feature type="signal peptide" evidence="1">
    <location>
        <begin position="1"/>
        <end position="18"/>
    </location>
</feature>
<dbReference type="GO" id="GO:0004222">
    <property type="term" value="F:metalloendopeptidase activity"/>
    <property type="evidence" value="ECO:0007669"/>
    <property type="project" value="TreeGrafter"/>
</dbReference>
<dbReference type="InterPro" id="IPR011055">
    <property type="entry name" value="Dup_hybrid_motif"/>
</dbReference>
<feature type="domain" description="M23ase beta-sheet core" evidence="2">
    <location>
        <begin position="60"/>
        <end position="177"/>
    </location>
</feature>
<organism evidence="3 4">
    <name type="scientific">Gemmobacter aquaticus</name>
    <dbReference type="NCBI Taxonomy" id="490185"/>
    <lineage>
        <taxon>Bacteria</taxon>
        <taxon>Pseudomonadati</taxon>
        <taxon>Pseudomonadota</taxon>
        <taxon>Alphaproteobacteria</taxon>
        <taxon>Rhodobacterales</taxon>
        <taxon>Paracoccaceae</taxon>
        <taxon>Gemmobacter</taxon>
    </lineage>
</organism>
<evidence type="ECO:0000313" key="3">
    <source>
        <dbReference type="EMBL" id="GGO29274.1"/>
    </source>
</evidence>
<dbReference type="InterPro" id="IPR050570">
    <property type="entry name" value="Cell_wall_metabolism_enzyme"/>
</dbReference>
<dbReference type="InterPro" id="IPR016047">
    <property type="entry name" value="M23ase_b-sheet_dom"/>
</dbReference>
<name>A0A918DBR6_9RHOB</name>
<dbReference type="CDD" id="cd12797">
    <property type="entry name" value="M23_peptidase"/>
    <property type="match status" value="1"/>
</dbReference>
<dbReference type="AlphaFoldDB" id="A0A918DBR6"/>
<dbReference type="Proteomes" id="UP000598196">
    <property type="component" value="Unassembled WGS sequence"/>
</dbReference>
<feature type="chain" id="PRO_5037126395" evidence="1">
    <location>
        <begin position="19"/>
        <end position="316"/>
    </location>
</feature>
<accession>A0A918DBR6</accession>
<gene>
    <name evidence="3" type="ORF">GCM10010991_13050</name>
</gene>
<evidence type="ECO:0000256" key="1">
    <source>
        <dbReference type="SAM" id="SignalP"/>
    </source>
</evidence>
<dbReference type="EMBL" id="BMLP01000001">
    <property type="protein sequence ID" value="GGO29274.1"/>
    <property type="molecule type" value="Genomic_DNA"/>
</dbReference>
<dbReference type="Gene3D" id="2.70.70.10">
    <property type="entry name" value="Glucose Permease (Domain IIA)"/>
    <property type="match status" value="1"/>
</dbReference>
<keyword evidence="4" id="KW-1185">Reference proteome</keyword>
<dbReference type="PANTHER" id="PTHR21666">
    <property type="entry name" value="PEPTIDASE-RELATED"/>
    <property type="match status" value="1"/>
</dbReference>
<comment type="caution">
    <text evidence="3">The sequence shown here is derived from an EMBL/GenBank/DDBJ whole genome shotgun (WGS) entry which is preliminary data.</text>
</comment>
<proteinExistence type="predicted"/>
<keyword evidence="1" id="KW-0732">Signal</keyword>